<evidence type="ECO:0000256" key="4">
    <source>
        <dbReference type="ARBA" id="ARBA00022989"/>
    </source>
</evidence>
<keyword evidence="5 6" id="KW-0472">Membrane</keyword>
<feature type="domain" description="Peptidase S54 rhomboid" evidence="7">
    <location>
        <begin position="119"/>
        <end position="255"/>
    </location>
</feature>
<dbReference type="GO" id="GO:0050708">
    <property type="term" value="P:regulation of protein secretion"/>
    <property type="evidence" value="ECO:0000318"/>
    <property type="project" value="GO_Central"/>
</dbReference>
<feature type="transmembrane region" description="Helical" evidence="6">
    <location>
        <begin position="241"/>
        <end position="263"/>
    </location>
</feature>
<gene>
    <name evidence="8" type="ORF">MONBRDRAFT_13868</name>
</gene>
<keyword evidence="4 6" id="KW-1133">Transmembrane helix</keyword>
<dbReference type="RefSeq" id="XP_001742907.1">
    <property type="nucleotide sequence ID" value="XM_001742855.1"/>
</dbReference>
<dbReference type="eggNOG" id="KOG2290">
    <property type="taxonomic scope" value="Eukaryota"/>
</dbReference>
<dbReference type="InterPro" id="IPR051512">
    <property type="entry name" value="Inactive_Rhomboid"/>
</dbReference>
<dbReference type="GO" id="GO:0005789">
    <property type="term" value="C:endoplasmic reticulum membrane"/>
    <property type="evidence" value="ECO:0000318"/>
    <property type="project" value="GO_Central"/>
</dbReference>
<protein>
    <recommendedName>
        <fullName evidence="7">Peptidase S54 rhomboid domain-containing protein</fullName>
    </recommendedName>
</protein>
<dbReference type="SUPFAM" id="SSF144091">
    <property type="entry name" value="Rhomboid-like"/>
    <property type="match status" value="1"/>
</dbReference>
<dbReference type="Proteomes" id="UP000001357">
    <property type="component" value="Unassembled WGS sequence"/>
</dbReference>
<keyword evidence="2 6" id="KW-0812">Transmembrane</keyword>
<feature type="transmembrane region" description="Helical" evidence="6">
    <location>
        <begin position="270"/>
        <end position="291"/>
    </location>
</feature>
<keyword evidence="9" id="KW-1185">Reference proteome</keyword>
<evidence type="ECO:0000259" key="7">
    <source>
        <dbReference type="Pfam" id="PF01694"/>
    </source>
</evidence>
<dbReference type="PANTHER" id="PTHR45965:SF3">
    <property type="entry name" value="INACTIVE RHOMBOID PROTEIN 1"/>
    <property type="match status" value="1"/>
</dbReference>
<dbReference type="KEGG" id="mbr:MONBRDRAFT_13868"/>
<dbReference type="Gene3D" id="1.20.1540.10">
    <property type="entry name" value="Rhomboid-like"/>
    <property type="match status" value="1"/>
</dbReference>
<dbReference type="Pfam" id="PF01694">
    <property type="entry name" value="Rhomboid"/>
    <property type="match status" value="1"/>
</dbReference>
<feature type="transmembrane region" description="Helical" evidence="6">
    <location>
        <begin position="157"/>
        <end position="178"/>
    </location>
</feature>
<evidence type="ECO:0000256" key="5">
    <source>
        <dbReference type="ARBA" id="ARBA00023136"/>
    </source>
</evidence>
<accession>A9UNI6</accession>
<feature type="transmembrane region" description="Helical" evidence="6">
    <location>
        <begin position="216"/>
        <end position="235"/>
    </location>
</feature>
<evidence type="ECO:0000256" key="6">
    <source>
        <dbReference type="SAM" id="Phobius"/>
    </source>
</evidence>
<reference evidence="8 9" key="1">
    <citation type="journal article" date="2008" name="Nature">
        <title>The genome of the choanoflagellate Monosiga brevicollis and the origin of metazoans.</title>
        <authorList>
            <consortium name="JGI Sequencing"/>
            <person name="King N."/>
            <person name="Westbrook M.J."/>
            <person name="Young S.L."/>
            <person name="Kuo A."/>
            <person name="Abedin M."/>
            <person name="Chapman J."/>
            <person name="Fairclough S."/>
            <person name="Hellsten U."/>
            <person name="Isogai Y."/>
            <person name="Letunic I."/>
            <person name="Marr M."/>
            <person name="Pincus D."/>
            <person name="Putnam N."/>
            <person name="Rokas A."/>
            <person name="Wright K.J."/>
            <person name="Zuzow R."/>
            <person name="Dirks W."/>
            <person name="Good M."/>
            <person name="Goodstein D."/>
            <person name="Lemons D."/>
            <person name="Li W."/>
            <person name="Lyons J.B."/>
            <person name="Morris A."/>
            <person name="Nichols S."/>
            <person name="Richter D.J."/>
            <person name="Salamov A."/>
            <person name="Bork P."/>
            <person name="Lim W.A."/>
            <person name="Manning G."/>
            <person name="Miller W.T."/>
            <person name="McGinnis W."/>
            <person name="Shapiro H."/>
            <person name="Tjian R."/>
            <person name="Grigoriev I.V."/>
            <person name="Rokhsar D."/>
        </authorList>
    </citation>
    <scope>NUCLEOTIDE SEQUENCE [LARGE SCALE GENOMIC DNA]</scope>
    <source>
        <strain evidence="9">MX1 / ATCC 50154</strain>
    </source>
</reference>
<evidence type="ECO:0000313" key="9">
    <source>
        <dbReference type="Proteomes" id="UP000001357"/>
    </source>
</evidence>
<dbReference type="GO" id="GO:0042058">
    <property type="term" value="P:regulation of epidermal growth factor receptor signaling pathway"/>
    <property type="evidence" value="ECO:0000318"/>
    <property type="project" value="GO_Central"/>
</dbReference>
<comment type="subcellular location">
    <subcellularLocation>
        <location evidence="1">Endoplasmic reticulum membrane</location>
        <topology evidence="1">Multi-pass membrane protein</topology>
    </subcellularLocation>
</comment>
<evidence type="ECO:0000256" key="1">
    <source>
        <dbReference type="ARBA" id="ARBA00004477"/>
    </source>
</evidence>
<name>A9UNI6_MONBE</name>
<dbReference type="GO" id="GO:0004252">
    <property type="term" value="F:serine-type endopeptidase activity"/>
    <property type="evidence" value="ECO:0007669"/>
    <property type="project" value="InterPro"/>
</dbReference>
<dbReference type="AlphaFoldDB" id="A9UNI6"/>
<dbReference type="GeneID" id="5887439"/>
<keyword evidence="3" id="KW-0256">Endoplasmic reticulum</keyword>
<dbReference type="PANTHER" id="PTHR45965">
    <property type="entry name" value="INACTIVE RHOMBOID PROTEIN"/>
    <property type="match status" value="1"/>
</dbReference>
<sequence>MRNDISVQVARATQTEAEATLYGCCERRSGNESAFVTCGVTLEYDCPATWLGAGSVCASNCDDQRLAPCCLHNNGTCAIVTSSYCDALGGTYHPEAQRCGEVNCLRDSCGPGGSAENPDQGWRILTALFMHAGAIHLLVMLYVQLSVGVPLERKAGWLRIALIYLISGCGGNLVSALFVPNSAQVGASGAVYGLVATALVDLMHCWRLLKSPWVQLGTYLIQTAVLLLLGTTPWLDNFAHVGGFLFGLLGGIVFLPYVTFGAWDKFRKRLLLVICFPALVLAFLVVLVLFYRVQNTNFCPGCERIQCVDWVKGLCDNGAVSEA</sequence>
<dbReference type="InterPro" id="IPR022764">
    <property type="entry name" value="Peptidase_S54_rhomboid_dom"/>
</dbReference>
<feature type="transmembrane region" description="Helical" evidence="6">
    <location>
        <begin position="124"/>
        <end position="145"/>
    </location>
</feature>
<dbReference type="InterPro" id="IPR035952">
    <property type="entry name" value="Rhomboid-like_sf"/>
</dbReference>
<proteinExistence type="predicted"/>
<dbReference type="EMBL" id="CH991543">
    <property type="protein sequence ID" value="EDQ93145.1"/>
    <property type="molecule type" value="Genomic_DNA"/>
</dbReference>
<evidence type="ECO:0000313" key="8">
    <source>
        <dbReference type="EMBL" id="EDQ93145.1"/>
    </source>
</evidence>
<evidence type="ECO:0000256" key="3">
    <source>
        <dbReference type="ARBA" id="ARBA00022824"/>
    </source>
</evidence>
<dbReference type="InParanoid" id="A9UNI6"/>
<organism evidence="8 9">
    <name type="scientific">Monosiga brevicollis</name>
    <name type="common">Choanoflagellate</name>
    <dbReference type="NCBI Taxonomy" id="81824"/>
    <lineage>
        <taxon>Eukaryota</taxon>
        <taxon>Choanoflagellata</taxon>
        <taxon>Craspedida</taxon>
        <taxon>Salpingoecidae</taxon>
        <taxon>Monosiga</taxon>
    </lineage>
</organism>
<evidence type="ECO:0000256" key="2">
    <source>
        <dbReference type="ARBA" id="ARBA00022692"/>
    </source>
</evidence>
<dbReference type="FunFam" id="1.20.1540.10:FF:000032">
    <property type="entry name" value="inactive rhomboid protein 1"/>
    <property type="match status" value="1"/>
</dbReference>